<dbReference type="PANTHER" id="PTHR19211:SF100">
    <property type="entry name" value="RIBOSOME PROTECTION PROTEIN VMLR"/>
    <property type="match status" value="1"/>
</dbReference>
<dbReference type="NCBIfam" id="NF000170">
    <property type="entry name" value="ABCF_Vga_all"/>
    <property type="match status" value="1"/>
</dbReference>
<evidence type="ECO:0000313" key="7">
    <source>
        <dbReference type="Proteomes" id="UP000077881"/>
    </source>
</evidence>
<evidence type="ECO:0000259" key="5">
    <source>
        <dbReference type="PROSITE" id="PS50893"/>
    </source>
</evidence>
<dbReference type="Gene3D" id="3.40.50.300">
    <property type="entry name" value="P-loop containing nucleotide triphosphate hydrolases"/>
    <property type="match status" value="3"/>
</dbReference>
<evidence type="ECO:0000256" key="1">
    <source>
        <dbReference type="ARBA" id="ARBA00022737"/>
    </source>
</evidence>
<name>A0A177ZMC7_9BACI</name>
<organism evidence="6 7">
    <name type="scientific">Lederbergia galactosidilytica</name>
    <dbReference type="NCBI Taxonomy" id="217031"/>
    <lineage>
        <taxon>Bacteria</taxon>
        <taxon>Bacillati</taxon>
        <taxon>Bacillota</taxon>
        <taxon>Bacilli</taxon>
        <taxon>Bacillales</taxon>
        <taxon>Bacillaceae</taxon>
        <taxon>Lederbergia</taxon>
    </lineage>
</organism>
<dbReference type="InterPro" id="IPR003593">
    <property type="entry name" value="AAA+_ATPase"/>
</dbReference>
<dbReference type="STRING" id="217031.ABB05_14240"/>
<dbReference type="PROSITE" id="PS50893">
    <property type="entry name" value="ABC_TRANSPORTER_2"/>
    <property type="match status" value="2"/>
</dbReference>
<evidence type="ECO:0000313" key="6">
    <source>
        <dbReference type="EMBL" id="OAK69122.1"/>
    </source>
</evidence>
<keyword evidence="3" id="KW-0067">ATP-binding</keyword>
<dbReference type="InterPro" id="IPR032781">
    <property type="entry name" value="ABC_tran_Xtn"/>
</dbReference>
<proteinExistence type="predicted"/>
<dbReference type="InterPro" id="IPR017871">
    <property type="entry name" value="ABC_transporter-like_CS"/>
</dbReference>
<dbReference type="Proteomes" id="UP000077881">
    <property type="component" value="Unassembled WGS sequence"/>
</dbReference>
<feature type="domain" description="ABC transporter" evidence="5">
    <location>
        <begin position="271"/>
        <end position="479"/>
    </location>
</feature>
<dbReference type="NCBIfam" id="NF000355">
    <property type="entry name" value="ribo_prot_ABC_F"/>
    <property type="match status" value="1"/>
</dbReference>
<dbReference type="SUPFAM" id="SSF52540">
    <property type="entry name" value="P-loop containing nucleoside triphosphate hydrolases"/>
    <property type="match status" value="2"/>
</dbReference>
<dbReference type="SMART" id="SM00382">
    <property type="entry name" value="AAA"/>
    <property type="match status" value="2"/>
</dbReference>
<dbReference type="AlphaFoldDB" id="A0A177ZMC7"/>
<gene>
    <name evidence="6" type="ORF">ABB05_14240</name>
</gene>
<evidence type="ECO:0000256" key="3">
    <source>
        <dbReference type="ARBA" id="ARBA00022840"/>
    </source>
</evidence>
<dbReference type="PROSITE" id="PS00211">
    <property type="entry name" value="ABC_TRANSPORTER_1"/>
    <property type="match status" value="1"/>
</dbReference>
<keyword evidence="7" id="KW-1185">Reference proteome</keyword>
<accession>A0A177ZMC7</accession>
<dbReference type="InterPro" id="IPR050611">
    <property type="entry name" value="ABCF"/>
</dbReference>
<dbReference type="InterPro" id="IPR027417">
    <property type="entry name" value="P-loop_NTPase"/>
</dbReference>
<dbReference type="PANTHER" id="PTHR19211">
    <property type="entry name" value="ATP-BINDING TRANSPORT PROTEIN-RELATED"/>
    <property type="match status" value="1"/>
</dbReference>
<dbReference type="InterPro" id="IPR003439">
    <property type="entry name" value="ABC_transporter-like_ATP-bd"/>
</dbReference>
<keyword evidence="2" id="KW-0547">Nucleotide-binding</keyword>
<dbReference type="GO" id="GO:0016887">
    <property type="term" value="F:ATP hydrolysis activity"/>
    <property type="evidence" value="ECO:0007669"/>
    <property type="project" value="InterPro"/>
</dbReference>
<dbReference type="PATRIC" id="fig|217031.6.peg.3061"/>
<dbReference type="GO" id="GO:0005524">
    <property type="term" value="F:ATP binding"/>
    <property type="evidence" value="ECO:0007669"/>
    <property type="project" value="UniProtKB-KW"/>
</dbReference>
<keyword evidence="4" id="KW-0175">Coiled coil</keyword>
<protein>
    <submittedName>
        <fullName evidence="6">ABC transporter</fullName>
    </submittedName>
</protein>
<dbReference type="EMBL" id="LDJR01000054">
    <property type="protein sequence ID" value="OAK69122.1"/>
    <property type="molecule type" value="Genomic_DNA"/>
</dbReference>
<comment type="caution">
    <text evidence="6">The sequence shown here is derived from an EMBL/GenBank/DDBJ whole genome shotgun (WGS) entry which is preliminary data.</text>
</comment>
<reference evidence="6 7" key="1">
    <citation type="submission" date="2015-05" db="EMBL/GenBank/DDBJ databases">
        <title>Comparison of genome.</title>
        <authorList>
            <person name="Zheng Z."/>
            <person name="Sun M."/>
        </authorList>
    </citation>
    <scope>NUCLEOTIDE SEQUENCE [LARGE SCALE GENOMIC DNA]</scope>
    <source>
        <strain evidence="6 7">G25-74</strain>
    </source>
</reference>
<dbReference type="CDD" id="cd03221">
    <property type="entry name" value="ABCF_EF-3"/>
    <property type="match status" value="2"/>
</dbReference>
<feature type="domain" description="ABC transporter" evidence="5">
    <location>
        <begin position="3"/>
        <end position="174"/>
    </location>
</feature>
<evidence type="ECO:0000256" key="4">
    <source>
        <dbReference type="SAM" id="Coils"/>
    </source>
</evidence>
<dbReference type="Pfam" id="PF00005">
    <property type="entry name" value="ABC_tran"/>
    <property type="match status" value="2"/>
</dbReference>
<dbReference type="Pfam" id="PF12848">
    <property type="entry name" value="ABC_tran_Xtn"/>
    <property type="match status" value="1"/>
</dbReference>
<evidence type="ECO:0000256" key="2">
    <source>
        <dbReference type="ARBA" id="ARBA00022741"/>
    </source>
</evidence>
<feature type="coiled-coil region" evidence="4">
    <location>
        <begin position="163"/>
        <end position="246"/>
    </location>
</feature>
<sequence length="521" mass="59479">MLLEAIELKYYVKDRLLIKTEHLQVQAKDRIGLVGRNGCGKTTLLELLAQKKQPESGKVHSYANSELLPQLKKTNTTKSGGEVTQDYINQTLVKKPDLLLADEPTTNLDTEHIEKLEKQLQRWQGAFILVSHDREFLDALCTTIWELNEGKIKEYKGNYSEYVTQKEIERKQQESAYEQYEKKKQQLEEALVLKEQKAARATKLPKKTSASEAKITGAKPYFANKQKKLRQTAKAIETRLEKLEKVEKVKEPPAIKMNLPNEETFTGRIVLRVEDVPGVVGKRVLWHSAHFQVKGGDKLAIIGPNGSGKTTLMKKLIQQKQGIYFSPAVKIGYFSQNLDILQLDQSILENVRSTSTQEESLIRTVLARLHFFREDVYKNVSVLSGGERVKVAFAKIFVSDINTILMDEPTNFLDLQAVEALESLLQGYAGTVIFVSHDRRFIESVANQILSIEKQELKLFDGSYKEYKQVNISTKRDTLEDKRLLLETKITDVLSRLSIEPSQELEAEFQQLLAEKRKLEL</sequence>
<keyword evidence="1" id="KW-0677">Repeat</keyword>